<dbReference type="Pfam" id="PF03484">
    <property type="entry name" value="B5"/>
    <property type="match status" value="1"/>
</dbReference>
<dbReference type="InterPro" id="IPR020825">
    <property type="entry name" value="Phe-tRNA_synthase-like_B3/B4"/>
</dbReference>
<comment type="caution">
    <text evidence="15">The sequence shown here is derived from an EMBL/GenBank/DDBJ whole genome shotgun (WGS) entry which is preliminary data.</text>
</comment>
<evidence type="ECO:0000259" key="13">
    <source>
        <dbReference type="PROSITE" id="PS51447"/>
    </source>
</evidence>
<evidence type="ECO:0000256" key="4">
    <source>
        <dbReference type="ARBA" id="ARBA00022723"/>
    </source>
</evidence>
<organism evidence="15">
    <name type="scientific">Caldilineaceae bacterium SB0664_bin_27</name>
    <dbReference type="NCBI Taxonomy" id="2605260"/>
    <lineage>
        <taxon>Bacteria</taxon>
        <taxon>Bacillati</taxon>
        <taxon>Chloroflexota</taxon>
        <taxon>Caldilineae</taxon>
        <taxon>Caldilineales</taxon>
        <taxon>Caldilineaceae</taxon>
    </lineage>
</organism>
<keyword evidence="8 11" id="KW-0648">Protein biosynthesis</keyword>
<dbReference type="InterPro" id="IPR009061">
    <property type="entry name" value="DNA-bd_dom_put_sf"/>
</dbReference>
<keyword evidence="3 11" id="KW-0436">Ligase</keyword>
<dbReference type="Gene3D" id="3.30.70.380">
    <property type="entry name" value="Ferrodoxin-fold anticodon-binding domain"/>
    <property type="match status" value="1"/>
</dbReference>
<evidence type="ECO:0000256" key="5">
    <source>
        <dbReference type="ARBA" id="ARBA00022741"/>
    </source>
</evidence>
<dbReference type="SUPFAM" id="SSF54991">
    <property type="entry name" value="Anticodon-binding domain of PheRS"/>
    <property type="match status" value="1"/>
</dbReference>
<feature type="binding site" evidence="11">
    <location>
        <position position="350"/>
    </location>
    <ligand>
        <name>Mg(2+)</name>
        <dbReference type="ChEBI" id="CHEBI:18420"/>
        <note>shared with alpha subunit</note>
    </ligand>
</feature>
<dbReference type="GO" id="GO:0005524">
    <property type="term" value="F:ATP binding"/>
    <property type="evidence" value="ECO:0007669"/>
    <property type="project" value="UniProtKB-UniRule"/>
</dbReference>
<protein>
    <recommendedName>
        <fullName evidence="11">Phenylalanine--tRNA ligase beta subunit</fullName>
        <ecNumber evidence="11">6.1.1.20</ecNumber>
    </recommendedName>
    <alternativeName>
        <fullName evidence="11">Phenylalanyl-tRNA synthetase beta subunit</fullName>
        <shortName evidence="11">PheRS</shortName>
    </alternativeName>
</protein>
<keyword evidence="11" id="KW-0963">Cytoplasm</keyword>
<gene>
    <name evidence="11 15" type="primary">pheT</name>
    <name evidence="15" type="ORF">F4Y42_02805</name>
</gene>
<dbReference type="InterPro" id="IPR036690">
    <property type="entry name" value="Fdx_antiC-bd_sf"/>
</dbReference>
<dbReference type="GO" id="GO:0006432">
    <property type="term" value="P:phenylalanyl-tRNA aminoacylation"/>
    <property type="evidence" value="ECO:0007669"/>
    <property type="project" value="UniProtKB-UniRule"/>
</dbReference>
<dbReference type="SUPFAM" id="SSF55681">
    <property type="entry name" value="Class II aaRS and biotin synthetases"/>
    <property type="match status" value="1"/>
</dbReference>
<evidence type="ECO:0000256" key="1">
    <source>
        <dbReference type="ARBA" id="ARBA00008653"/>
    </source>
</evidence>
<comment type="similarity">
    <text evidence="1 11">Belongs to the phenylalanyl-tRNA synthetase beta subunit family. Type 1 subfamily.</text>
</comment>
<dbReference type="InterPro" id="IPR012340">
    <property type="entry name" value="NA-bd_OB-fold"/>
</dbReference>
<keyword evidence="5 11" id="KW-0547">Nucleotide-binding</keyword>
<dbReference type="SUPFAM" id="SSF56037">
    <property type="entry name" value="PheT/TilS domain"/>
    <property type="match status" value="1"/>
</dbReference>
<dbReference type="SUPFAM" id="SSF50249">
    <property type="entry name" value="Nucleic acid-binding proteins"/>
    <property type="match status" value="1"/>
</dbReference>
<dbReference type="Gene3D" id="3.30.56.10">
    <property type="match status" value="2"/>
</dbReference>
<dbReference type="SMART" id="SM00874">
    <property type="entry name" value="B5"/>
    <property type="match status" value="1"/>
</dbReference>
<keyword evidence="7 11" id="KW-0460">Magnesium</keyword>
<dbReference type="GO" id="GO:0000287">
    <property type="term" value="F:magnesium ion binding"/>
    <property type="evidence" value="ECO:0007669"/>
    <property type="project" value="UniProtKB-UniRule"/>
</dbReference>
<feature type="domain" description="FDX-ACB" evidence="13">
    <location>
        <begin position="645"/>
        <end position="742"/>
    </location>
</feature>
<dbReference type="Pfam" id="PF03483">
    <property type="entry name" value="B3_4"/>
    <property type="match status" value="1"/>
</dbReference>
<keyword evidence="4 11" id="KW-0479">Metal-binding</keyword>
<dbReference type="PANTHER" id="PTHR10947">
    <property type="entry name" value="PHENYLALANYL-TRNA SYNTHETASE BETA CHAIN AND LEUCINE-RICH REPEAT-CONTAINING PROTEIN 47"/>
    <property type="match status" value="1"/>
</dbReference>
<dbReference type="InterPro" id="IPR045864">
    <property type="entry name" value="aa-tRNA-synth_II/BPL/LPL"/>
</dbReference>
<evidence type="ECO:0000256" key="9">
    <source>
        <dbReference type="ARBA" id="ARBA00023146"/>
    </source>
</evidence>
<evidence type="ECO:0000256" key="10">
    <source>
        <dbReference type="ARBA" id="ARBA00049255"/>
    </source>
</evidence>
<dbReference type="SMART" id="SM00873">
    <property type="entry name" value="B3_4"/>
    <property type="match status" value="1"/>
</dbReference>
<dbReference type="Gene3D" id="3.30.930.10">
    <property type="entry name" value="Bira Bifunctional Protein, Domain 2"/>
    <property type="match status" value="1"/>
</dbReference>
<dbReference type="InterPro" id="IPR005147">
    <property type="entry name" value="tRNA_synthase_B5-dom"/>
</dbReference>
<evidence type="ECO:0000256" key="12">
    <source>
        <dbReference type="SAM" id="MobiDB-lite"/>
    </source>
</evidence>
<dbReference type="PANTHER" id="PTHR10947:SF0">
    <property type="entry name" value="PHENYLALANINE--TRNA LIGASE BETA SUBUNIT"/>
    <property type="match status" value="1"/>
</dbReference>
<dbReference type="HAMAP" id="MF_00283">
    <property type="entry name" value="Phe_tRNA_synth_beta1"/>
    <property type="match status" value="1"/>
</dbReference>
<dbReference type="GO" id="GO:0004826">
    <property type="term" value="F:phenylalanine-tRNA ligase activity"/>
    <property type="evidence" value="ECO:0007669"/>
    <property type="project" value="UniProtKB-UniRule"/>
</dbReference>
<feature type="binding site" evidence="11">
    <location>
        <position position="360"/>
    </location>
    <ligand>
        <name>Mg(2+)</name>
        <dbReference type="ChEBI" id="CHEBI:18420"/>
        <note>shared with alpha subunit</note>
    </ligand>
</feature>
<dbReference type="EMBL" id="VXRG01000028">
    <property type="protein sequence ID" value="MXY92357.1"/>
    <property type="molecule type" value="Genomic_DNA"/>
</dbReference>
<dbReference type="SUPFAM" id="SSF46955">
    <property type="entry name" value="Putative DNA-binding domain"/>
    <property type="match status" value="1"/>
</dbReference>
<evidence type="ECO:0000256" key="8">
    <source>
        <dbReference type="ARBA" id="ARBA00022917"/>
    </source>
</evidence>
<name>A0A6B0YP63_9CHLR</name>
<feature type="domain" description="B5" evidence="14">
    <location>
        <begin position="277"/>
        <end position="372"/>
    </location>
</feature>
<evidence type="ECO:0000256" key="7">
    <source>
        <dbReference type="ARBA" id="ARBA00022842"/>
    </source>
</evidence>
<dbReference type="InterPro" id="IPR004532">
    <property type="entry name" value="Phe-tRNA-ligase_IIc_bsu_bact"/>
</dbReference>
<dbReference type="PROSITE" id="PS51483">
    <property type="entry name" value="B5"/>
    <property type="match status" value="1"/>
</dbReference>
<comment type="catalytic activity">
    <reaction evidence="10 11">
        <text>tRNA(Phe) + L-phenylalanine + ATP = L-phenylalanyl-tRNA(Phe) + AMP + diphosphate + H(+)</text>
        <dbReference type="Rhea" id="RHEA:19413"/>
        <dbReference type="Rhea" id="RHEA-COMP:9668"/>
        <dbReference type="Rhea" id="RHEA-COMP:9699"/>
        <dbReference type="ChEBI" id="CHEBI:15378"/>
        <dbReference type="ChEBI" id="CHEBI:30616"/>
        <dbReference type="ChEBI" id="CHEBI:33019"/>
        <dbReference type="ChEBI" id="CHEBI:58095"/>
        <dbReference type="ChEBI" id="CHEBI:78442"/>
        <dbReference type="ChEBI" id="CHEBI:78531"/>
        <dbReference type="ChEBI" id="CHEBI:456215"/>
        <dbReference type="EC" id="6.1.1.20"/>
    </reaction>
</comment>
<dbReference type="GO" id="GO:0003723">
    <property type="term" value="F:RNA binding"/>
    <property type="evidence" value="ECO:0007669"/>
    <property type="project" value="InterPro"/>
</dbReference>
<sequence>MLVLPDDAPVGRPLRDYLGEEILEIDLTPDMARCLSMWGIAREVQALTGGSLHLPEDVDASGGEDSAEEYVSAQIDDSDLCQRFTGTVLRDIEVGESPKWLQDRLSSAGMRPINNIVDITNYVMLETGQPLHAFDYDLLVARAQKLGDSRPTIIVRTATEGEKLETLDGQQRNLERSMLVIADKAGAVAIAGVMGGGETEVHEGTRNILLESATFDGINNRRTSQTLRLHSEASHRFTRGVPASLNEVAARRAADLMQQFAGGRVVPGQVDTYPVRQPQVQVFTSRSDVKRLLGMDLSLSEISSALQRLEFEVEELSELPENASERARFGLALAEGEPVISATAPWHRLDVSLPADLTEEVARVVGYDKVSETLLDTVLPPQRRNAPLETEENIRDILIGCGLQDTVNHTLTTPENHARLAGTGRGRASIGEGEDGEGESDSSRFISLTNPLSPERRVLRRNLIVSALENLAYNLRFKDRLAVFEIGRTYRPQAERGGHANGGISESKLPEEDRRLCIALRGLREPHPSNPSSSEQTDFETELFDFFDLKGIVETLLERLGFAQSDYLFSAHPESGADDAISETMFGPRCALISLQGEELGIVGELHPQVRSAFGLGGERVVLAELNIEPLVRPSWRLSQMAPISVYPPVVEDLAFVVKEEVTQRRLRDAIVDGGGRDGDPRLTSVELFDIYRGESLPVGCKSLAYRVTYQGMDHNLKEREVNRLRQRIIRTVERATGGTLRA</sequence>
<dbReference type="Gene3D" id="3.50.40.10">
    <property type="entry name" value="Phenylalanyl-trna Synthetase, Chain B, domain 3"/>
    <property type="match status" value="1"/>
</dbReference>
<dbReference type="EC" id="6.1.1.20" evidence="11"/>
<dbReference type="InterPro" id="IPR041616">
    <property type="entry name" value="PheRS_beta_core"/>
</dbReference>
<comment type="subcellular location">
    <subcellularLocation>
        <location evidence="11">Cytoplasm</location>
    </subcellularLocation>
</comment>
<comment type="subunit">
    <text evidence="2 11">Tetramer of two alpha and two beta subunits.</text>
</comment>
<proteinExistence type="inferred from homology"/>
<evidence type="ECO:0000256" key="6">
    <source>
        <dbReference type="ARBA" id="ARBA00022840"/>
    </source>
</evidence>
<evidence type="ECO:0000256" key="11">
    <source>
        <dbReference type="HAMAP-Rule" id="MF_00283"/>
    </source>
</evidence>
<reference evidence="15" key="1">
    <citation type="submission" date="2019-09" db="EMBL/GenBank/DDBJ databases">
        <title>Characterisation of the sponge microbiome using genome-centric metagenomics.</title>
        <authorList>
            <person name="Engelberts J.P."/>
            <person name="Robbins S.J."/>
            <person name="De Goeij J.M."/>
            <person name="Aranda M."/>
            <person name="Bell S.C."/>
            <person name="Webster N.S."/>
        </authorList>
    </citation>
    <scope>NUCLEOTIDE SEQUENCE</scope>
    <source>
        <strain evidence="15">SB0664_bin_27</strain>
    </source>
</reference>
<dbReference type="InterPro" id="IPR045060">
    <property type="entry name" value="Phe-tRNA-ligase_IIc_bsu"/>
</dbReference>
<keyword evidence="6 11" id="KW-0067">ATP-binding</keyword>
<dbReference type="Pfam" id="PF17759">
    <property type="entry name" value="tRNA_synthFbeta"/>
    <property type="match status" value="1"/>
</dbReference>
<evidence type="ECO:0000313" key="15">
    <source>
        <dbReference type="EMBL" id="MXY92357.1"/>
    </source>
</evidence>
<feature type="region of interest" description="Disordered" evidence="12">
    <location>
        <begin position="412"/>
        <end position="447"/>
    </location>
</feature>
<evidence type="ECO:0000256" key="2">
    <source>
        <dbReference type="ARBA" id="ARBA00011209"/>
    </source>
</evidence>
<dbReference type="GO" id="GO:0009328">
    <property type="term" value="C:phenylalanine-tRNA ligase complex"/>
    <property type="evidence" value="ECO:0007669"/>
    <property type="project" value="TreeGrafter"/>
</dbReference>
<dbReference type="InterPro" id="IPR005121">
    <property type="entry name" value="Fdx_antiC-bd"/>
</dbReference>
<evidence type="ECO:0000259" key="14">
    <source>
        <dbReference type="PROSITE" id="PS51483"/>
    </source>
</evidence>
<evidence type="ECO:0000256" key="3">
    <source>
        <dbReference type="ARBA" id="ARBA00022598"/>
    </source>
</evidence>
<dbReference type="PROSITE" id="PS51447">
    <property type="entry name" value="FDX_ACB"/>
    <property type="match status" value="1"/>
</dbReference>
<dbReference type="NCBIfam" id="TIGR00472">
    <property type="entry name" value="pheT_bact"/>
    <property type="match status" value="1"/>
</dbReference>
<dbReference type="SMART" id="SM00896">
    <property type="entry name" value="FDX-ACB"/>
    <property type="match status" value="1"/>
</dbReference>
<feature type="binding site" evidence="11">
    <location>
        <position position="359"/>
    </location>
    <ligand>
        <name>Mg(2+)</name>
        <dbReference type="ChEBI" id="CHEBI:18420"/>
        <note>shared with alpha subunit</note>
    </ligand>
</feature>
<dbReference type="CDD" id="cd00769">
    <property type="entry name" value="PheRS_beta_core"/>
    <property type="match status" value="1"/>
</dbReference>
<dbReference type="Pfam" id="PF03147">
    <property type="entry name" value="FDX-ACB"/>
    <property type="match status" value="1"/>
</dbReference>
<feature type="binding site" evidence="11">
    <location>
        <position position="356"/>
    </location>
    <ligand>
        <name>Mg(2+)</name>
        <dbReference type="ChEBI" id="CHEBI:18420"/>
        <note>shared with alpha subunit</note>
    </ligand>
</feature>
<keyword evidence="9 11" id="KW-0030">Aminoacyl-tRNA synthetase</keyword>
<dbReference type="InterPro" id="IPR005146">
    <property type="entry name" value="B3/B4_tRNA-bd"/>
</dbReference>
<dbReference type="AlphaFoldDB" id="A0A6B0YP63"/>
<comment type="cofactor">
    <cofactor evidence="11">
        <name>Mg(2+)</name>
        <dbReference type="ChEBI" id="CHEBI:18420"/>
    </cofactor>
    <text evidence="11">Binds 2 magnesium ions per tetramer.</text>
</comment>
<accession>A0A6B0YP63</accession>